<reference evidence="1 2" key="1">
    <citation type="submission" date="2017-10" db="EMBL/GenBank/DDBJ databases">
        <title>The draft genome sequence of Lewinella nigricans NBRC 102662.</title>
        <authorList>
            <person name="Wang K."/>
        </authorList>
    </citation>
    <scope>NUCLEOTIDE SEQUENCE [LARGE SCALE GENOMIC DNA]</scope>
    <source>
        <strain evidence="1 2">NBRC 102662</strain>
    </source>
</reference>
<sequence>MNAKAIFLFSLALVFIGFSPLRGQSLEDSLYNGLDRTILIVRLPSQEKKMQAIKATIADPELSESARARLQAQLESVQMETKLKNLAILEAFDENFDAMPIGFVYDTTRNVYRTDLLNRQLEVTESVDIPGKVIQLRFGRPVLYSGSRAESMVLTDSELTDLGHPFPKPVLMTGFGYGFNKILAPETAFEKLLEKRVKKLNRKLEELFL</sequence>
<evidence type="ECO:0000313" key="1">
    <source>
        <dbReference type="EMBL" id="PHN03110.1"/>
    </source>
</evidence>
<dbReference type="RefSeq" id="WP_099153550.1">
    <property type="nucleotide sequence ID" value="NZ_PDUD01000034.1"/>
</dbReference>
<organism evidence="1 2">
    <name type="scientific">Flavilitoribacter nigricans (strain ATCC 23147 / DSM 23189 / NBRC 102662 / NCIMB 1420 / SS-2)</name>
    <name type="common">Lewinella nigricans</name>
    <dbReference type="NCBI Taxonomy" id="1122177"/>
    <lineage>
        <taxon>Bacteria</taxon>
        <taxon>Pseudomonadati</taxon>
        <taxon>Bacteroidota</taxon>
        <taxon>Saprospiria</taxon>
        <taxon>Saprospirales</taxon>
        <taxon>Lewinellaceae</taxon>
        <taxon>Flavilitoribacter</taxon>
    </lineage>
</organism>
<protein>
    <submittedName>
        <fullName evidence="1">Uncharacterized protein</fullName>
    </submittedName>
</protein>
<keyword evidence="2" id="KW-1185">Reference proteome</keyword>
<accession>A0A2D0N3Z2</accession>
<gene>
    <name evidence="1" type="ORF">CRP01_28950</name>
</gene>
<evidence type="ECO:0000313" key="2">
    <source>
        <dbReference type="Proteomes" id="UP000223913"/>
    </source>
</evidence>
<dbReference type="Proteomes" id="UP000223913">
    <property type="component" value="Unassembled WGS sequence"/>
</dbReference>
<name>A0A2D0N3Z2_FLAN2</name>
<comment type="caution">
    <text evidence="1">The sequence shown here is derived from an EMBL/GenBank/DDBJ whole genome shotgun (WGS) entry which is preliminary data.</text>
</comment>
<dbReference type="AlphaFoldDB" id="A0A2D0N3Z2"/>
<dbReference type="EMBL" id="PDUD01000034">
    <property type="protein sequence ID" value="PHN03110.1"/>
    <property type="molecule type" value="Genomic_DNA"/>
</dbReference>
<proteinExistence type="predicted"/>